<feature type="compositionally biased region" description="Basic and acidic residues" evidence="1">
    <location>
        <begin position="351"/>
        <end position="360"/>
    </location>
</feature>
<dbReference type="EMBL" id="JANBVO010000051">
    <property type="protein sequence ID" value="KAJ9133271.1"/>
    <property type="molecule type" value="Genomic_DNA"/>
</dbReference>
<name>A0AA38VHZ2_9PEZI</name>
<feature type="compositionally biased region" description="Basic and acidic residues" evidence="1">
    <location>
        <begin position="542"/>
        <end position="553"/>
    </location>
</feature>
<feature type="compositionally biased region" description="Basic and acidic residues" evidence="1">
    <location>
        <begin position="49"/>
        <end position="80"/>
    </location>
</feature>
<dbReference type="AlphaFoldDB" id="A0AA38VHZ2"/>
<feature type="compositionally biased region" description="Low complexity" evidence="1">
    <location>
        <begin position="558"/>
        <end position="582"/>
    </location>
</feature>
<dbReference type="Proteomes" id="UP001174694">
    <property type="component" value="Unassembled WGS sequence"/>
</dbReference>
<evidence type="ECO:0000313" key="2">
    <source>
        <dbReference type="EMBL" id="KAJ9133271.1"/>
    </source>
</evidence>
<feature type="compositionally biased region" description="Basic and acidic residues" evidence="1">
    <location>
        <begin position="199"/>
        <end position="210"/>
    </location>
</feature>
<feature type="compositionally biased region" description="Basic and acidic residues" evidence="1">
    <location>
        <begin position="220"/>
        <end position="236"/>
    </location>
</feature>
<feature type="compositionally biased region" description="Polar residues" evidence="1">
    <location>
        <begin position="427"/>
        <end position="443"/>
    </location>
</feature>
<evidence type="ECO:0000256" key="1">
    <source>
        <dbReference type="SAM" id="MobiDB-lite"/>
    </source>
</evidence>
<feature type="compositionally biased region" description="Polar residues" evidence="1">
    <location>
        <begin position="605"/>
        <end position="626"/>
    </location>
</feature>
<comment type="caution">
    <text evidence="2">The sequence shown here is derived from an EMBL/GenBank/DDBJ whole genome shotgun (WGS) entry which is preliminary data.</text>
</comment>
<keyword evidence="3" id="KW-1185">Reference proteome</keyword>
<feature type="compositionally biased region" description="Basic and acidic residues" evidence="1">
    <location>
        <begin position="141"/>
        <end position="152"/>
    </location>
</feature>
<feature type="compositionally biased region" description="Basic and acidic residues" evidence="1">
    <location>
        <begin position="522"/>
        <end position="533"/>
    </location>
</feature>
<feature type="compositionally biased region" description="Basic and acidic residues" evidence="1">
    <location>
        <begin position="321"/>
        <end position="344"/>
    </location>
</feature>
<feature type="compositionally biased region" description="Basic and acidic residues" evidence="1">
    <location>
        <begin position="445"/>
        <end position="458"/>
    </location>
</feature>
<organism evidence="2 3">
    <name type="scientific">Pleurostoma richardsiae</name>
    <dbReference type="NCBI Taxonomy" id="41990"/>
    <lineage>
        <taxon>Eukaryota</taxon>
        <taxon>Fungi</taxon>
        <taxon>Dikarya</taxon>
        <taxon>Ascomycota</taxon>
        <taxon>Pezizomycotina</taxon>
        <taxon>Sordariomycetes</taxon>
        <taxon>Sordariomycetidae</taxon>
        <taxon>Calosphaeriales</taxon>
        <taxon>Pleurostomataceae</taxon>
        <taxon>Pleurostoma</taxon>
    </lineage>
</organism>
<feature type="compositionally biased region" description="Low complexity" evidence="1">
    <location>
        <begin position="272"/>
        <end position="286"/>
    </location>
</feature>
<evidence type="ECO:0000313" key="3">
    <source>
        <dbReference type="Proteomes" id="UP001174694"/>
    </source>
</evidence>
<protein>
    <submittedName>
        <fullName evidence="2">Uncharacterized protein</fullName>
    </submittedName>
</protein>
<feature type="compositionally biased region" description="Polar residues" evidence="1">
    <location>
        <begin position="361"/>
        <end position="375"/>
    </location>
</feature>
<sequence>MNFGTRTDDAPNEPGLTEATNIPGAYPTDDVPGQSAGTASASEGWDLNGTEKDSHRNKLHKRNDPRGWDSEKIPRGHQHIDSGIGLPESDIDPNPRGSNNQSAGAGLDGPNYTTSKHEDMVPGTGEATRPGAVLGPSHQETAGEKTRDDRPTAEGATQTSGAATSGSRDEGDLASSKNPYWGDLPRGTGVYNTVIGHGSQEEDQGRREAQARGSDAVFAKPKEHTSNASDSADRRAFPLAINDHSGEGELPQAAPGTQGPRHDRHRGDMNDATAAAAAAYAAHATTSLRDTEQQVGKERETEPPKVENESKLYALFHRGQGSKEDKAAKKEKPRKEHSKQEKQDTVFVPTRVEEDQHDTPNRASSRVADTTSNPARGQERETAAKDSHLGPSLASAAAGGAAGYGASKFIEQEKSKHEEPPMPTYDKPTTVNPSQRTSAQSRSIAGKDHNAATKDTHYDVLPSGTPSGIKQQNDGDADAMAPSFTPVAQGVAGQSIHAQSEPTARKTQYGVLPTGTSSGAKTDSKDVTSKTERPPTAAREQAAQERDIPEHSATKSRSSATQAVAGGASAVVGGAALASASSPTSPRKDEDVQPSSTDKGEKRASSSSQYKYLASGTPSGMNPSRG</sequence>
<feature type="compositionally biased region" description="Low complexity" evidence="1">
    <location>
        <begin position="394"/>
        <end position="407"/>
    </location>
</feature>
<feature type="compositionally biased region" description="Polar residues" evidence="1">
    <location>
        <begin position="464"/>
        <end position="474"/>
    </location>
</feature>
<feature type="compositionally biased region" description="Basic and acidic residues" evidence="1">
    <location>
        <begin position="410"/>
        <end position="420"/>
    </location>
</feature>
<gene>
    <name evidence="2" type="ORF">NKR23_g10868</name>
</gene>
<reference evidence="2" key="1">
    <citation type="submission" date="2022-07" db="EMBL/GenBank/DDBJ databases">
        <title>Fungi with potential for degradation of polypropylene.</title>
        <authorList>
            <person name="Gostincar C."/>
        </authorList>
    </citation>
    <scope>NUCLEOTIDE SEQUENCE</scope>
    <source>
        <strain evidence="2">EXF-13308</strain>
    </source>
</reference>
<feature type="region of interest" description="Disordered" evidence="1">
    <location>
        <begin position="1"/>
        <end position="626"/>
    </location>
</feature>
<feature type="compositionally biased region" description="Basic and acidic residues" evidence="1">
    <location>
        <begin position="377"/>
        <end position="388"/>
    </location>
</feature>
<feature type="compositionally biased region" description="Polar residues" evidence="1">
    <location>
        <begin position="496"/>
        <end position="506"/>
    </location>
</feature>
<accession>A0AA38VHZ2</accession>
<feature type="compositionally biased region" description="Polar residues" evidence="1">
    <location>
        <begin position="155"/>
        <end position="166"/>
    </location>
</feature>
<proteinExistence type="predicted"/>
<feature type="compositionally biased region" description="Basic and acidic residues" evidence="1">
    <location>
        <begin position="289"/>
        <end position="310"/>
    </location>
</feature>